<dbReference type="STRING" id="1125725.HMPREF1325_1300"/>
<evidence type="ECO:0000259" key="1">
    <source>
        <dbReference type="Pfam" id="PF12728"/>
    </source>
</evidence>
<dbReference type="Proteomes" id="UP000016412">
    <property type="component" value="Unassembled WGS sequence"/>
</dbReference>
<gene>
    <name evidence="2" type="ORF">HMPREF1325_1300</name>
</gene>
<dbReference type="NCBIfam" id="TIGR01764">
    <property type="entry name" value="excise"/>
    <property type="match status" value="1"/>
</dbReference>
<dbReference type="InterPro" id="IPR009061">
    <property type="entry name" value="DNA-bd_dom_put_sf"/>
</dbReference>
<feature type="domain" description="Helix-turn-helix" evidence="1">
    <location>
        <begin position="14"/>
        <end position="67"/>
    </location>
</feature>
<organism evidence="2 3">
    <name type="scientific">Treponema socranskii subsp. socranskii VPI DR56BR1116 = ATCC 35536</name>
    <dbReference type="NCBI Taxonomy" id="1125725"/>
    <lineage>
        <taxon>Bacteria</taxon>
        <taxon>Pseudomonadati</taxon>
        <taxon>Spirochaetota</taxon>
        <taxon>Spirochaetia</taxon>
        <taxon>Spirochaetales</taxon>
        <taxon>Treponemataceae</taxon>
        <taxon>Treponema</taxon>
    </lineage>
</organism>
<reference evidence="2 3" key="1">
    <citation type="submission" date="2013-08" db="EMBL/GenBank/DDBJ databases">
        <authorList>
            <person name="Durkin A.S."/>
            <person name="Haft D.R."/>
            <person name="McCorrison J."/>
            <person name="Torralba M."/>
            <person name="Gillis M."/>
            <person name="Haft D.H."/>
            <person name="Methe B."/>
            <person name="Sutton G."/>
            <person name="Nelson K.E."/>
        </authorList>
    </citation>
    <scope>NUCLEOTIDE SEQUENCE [LARGE SCALE GENOMIC DNA]</scope>
    <source>
        <strain evidence="2 3">VPI DR56BR1116</strain>
    </source>
</reference>
<dbReference type="AlphaFoldDB" id="U1FQG3"/>
<dbReference type="InterPro" id="IPR010093">
    <property type="entry name" value="SinI_DNA-bd"/>
</dbReference>
<dbReference type="Pfam" id="PF12728">
    <property type="entry name" value="HTH_17"/>
    <property type="match status" value="1"/>
</dbReference>
<dbReference type="InterPro" id="IPR036388">
    <property type="entry name" value="WH-like_DNA-bd_sf"/>
</dbReference>
<dbReference type="RefSeq" id="WP_021329273.1">
    <property type="nucleotide sequence ID" value="NZ_AUZJ01000005.1"/>
</dbReference>
<dbReference type="PATRIC" id="fig|1125725.3.peg.183"/>
<dbReference type="InterPro" id="IPR041657">
    <property type="entry name" value="HTH_17"/>
</dbReference>
<dbReference type="SUPFAM" id="SSF46955">
    <property type="entry name" value="Putative DNA-binding domain"/>
    <property type="match status" value="1"/>
</dbReference>
<dbReference type="Gene3D" id="1.10.10.10">
    <property type="entry name" value="Winged helix-like DNA-binding domain superfamily/Winged helix DNA-binding domain"/>
    <property type="match status" value="1"/>
</dbReference>
<name>U1FQG3_TRESO</name>
<proteinExistence type="predicted"/>
<comment type="caution">
    <text evidence="2">The sequence shown here is derived from an EMBL/GenBank/DDBJ whole genome shotgun (WGS) entry which is preliminary data.</text>
</comment>
<protein>
    <submittedName>
        <fullName evidence="2">DNA binding domain protein, excisionase family</fullName>
    </submittedName>
</protein>
<evidence type="ECO:0000313" key="2">
    <source>
        <dbReference type="EMBL" id="ERF61726.1"/>
    </source>
</evidence>
<dbReference type="GO" id="GO:0003677">
    <property type="term" value="F:DNA binding"/>
    <property type="evidence" value="ECO:0007669"/>
    <property type="project" value="InterPro"/>
</dbReference>
<accession>U1FQG3</accession>
<evidence type="ECO:0000313" key="3">
    <source>
        <dbReference type="Proteomes" id="UP000016412"/>
    </source>
</evidence>
<dbReference type="EMBL" id="AUZJ01000005">
    <property type="protein sequence ID" value="ERF61726.1"/>
    <property type="molecule type" value="Genomic_DNA"/>
</dbReference>
<sequence>MENVREYERPVGMAEAAEYLGVSRGTLYAWVSAGRIKAHKLAPIEKSGRGAASRFYISELEKWVKEQ</sequence>
<dbReference type="OrthoDB" id="9800023at2"/>